<dbReference type="Proteomes" id="UP000789595">
    <property type="component" value="Unassembled WGS sequence"/>
</dbReference>
<evidence type="ECO:0000256" key="8">
    <source>
        <dbReference type="ARBA" id="ARBA00023128"/>
    </source>
</evidence>
<feature type="region of interest" description="Disordered" evidence="10">
    <location>
        <begin position="97"/>
        <end position="126"/>
    </location>
</feature>
<evidence type="ECO:0000256" key="4">
    <source>
        <dbReference type="ARBA" id="ARBA00022448"/>
    </source>
</evidence>
<evidence type="ECO:0000256" key="3">
    <source>
        <dbReference type="ARBA" id="ARBA00008939"/>
    </source>
</evidence>
<dbReference type="PANTHER" id="PTHR12878:SF0">
    <property type="entry name" value="NADH DEHYDROGENASE [UBIQUINONE] 1 ALPHA SUBCOMPLEX SUBUNIT 2"/>
    <property type="match status" value="1"/>
</dbReference>
<comment type="subcellular location">
    <subcellularLocation>
        <location evidence="2">Mitochondrion inner membrane</location>
        <topology evidence="2">Peripheral membrane protein</topology>
        <orientation evidence="2">Matrix side</orientation>
    </subcellularLocation>
</comment>
<dbReference type="Gene3D" id="3.40.30.10">
    <property type="entry name" value="Glutaredoxin"/>
    <property type="match status" value="1"/>
</dbReference>
<comment type="similarity">
    <text evidence="3">Belongs to the complex I NDUFA2 subunit family.</text>
</comment>
<dbReference type="PANTHER" id="PTHR12878">
    <property type="entry name" value="NADH-UBIQUINONE OXIDOREDUCTASE B8 SUBUNIT"/>
    <property type="match status" value="1"/>
</dbReference>
<proteinExistence type="inferred from homology"/>
<evidence type="ECO:0000256" key="2">
    <source>
        <dbReference type="ARBA" id="ARBA00004443"/>
    </source>
</evidence>
<keyword evidence="13" id="KW-1185">Reference proteome</keyword>
<keyword evidence="9" id="KW-0472">Membrane</keyword>
<keyword evidence="7" id="KW-0249">Electron transport</keyword>
<comment type="caution">
    <text evidence="12">The sequence shown here is derived from an EMBL/GenBank/DDBJ whole genome shotgun (WGS) entry which is preliminary data.</text>
</comment>
<dbReference type="InterPro" id="IPR036249">
    <property type="entry name" value="Thioredoxin-like_sf"/>
</dbReference>
<accession>A0A8J2SZQ3</accession>
<gene>
    <name evidence="12" type="ORF">PECAL_5P18000</name>
</gene>
<dbReference type="GO" id="GO:0005743">
    <property type="term" value="C:mitochondrial inner membrane"/>
    <property type="evidence" value="ECO:0007669"/>
    <property type="project" value="UniProtKB-SubCell"/>
</dbReference>
<evidence type="ECO:0000313" key="13">
    <source>
        <dbReference type="Proteomes" id="UP000789595"/>
    </source>
</evidence>
<reference evidence="12" key="1">
    <citation type="submission" date="2021-11" db="EMBL/GenBank/DDBJ databases">
        <authorList>
            <consortium name="Genoscope - CEA"/>
            <person name="William W."/>
        </authorList>
    </citation>
    <scope>NUCLEOTIDE SEQUENCE</scope>
</reference>
<evidence type="ECO:0000256" key="5">
    <source>
        <dbReference type="ARBA" id="ARBA00022660"/>
    </source>
</evidence>
<dbReference type="AlphaFoldDB" id="A0A8J2SZQ3"/>
<keyword evidence="6" id="KW-0999">Mitochondrion inner membrane</keyword>
<dbReference type="SUPFAM" id="SSF52833">
    <property type="entry name" value="Thioredoxin-like"/>
    <property type="match status" value="1"/>
</dbReference>
<organism evidence="12 13">
    <name type="scientific">Pelagomonas calceolata</name>
    <dbReference type="NCBI Taxonomy" id="35677"/>
    <lineage>
        <taxon>Eukaryota</taxon>
        <taxon>Sar</taxon>
        <taxon>Stramenopiles</taxon>
        <taxon>Ochrophyta</taxon>
        <taxon>Pelagophyceae</taxon>
        <taxon>Pelagomonadales</taxon>
        <taxon>Pelagomonadaceae</taxon>
        <taxon>Pelagomonas</taxon>
    </lineage>
</organism>
<dbReference type="EMBL" id="CAKKNE010000005">
    <property type="protein sequence ID" value="CAH0377228.1"/>
    <property type="molecule type" value="Genomic_DNA"/>
</dbReference>
<feature type="domain" description="Ribosomal protein/NADH dehydrogenase" evidence="11">
    <location>
        <begin position="20"/>
        <end position="92"/>
    </location>
</feature>
<evidence type="ECO:0000256" key="10">
    <source>
        <dbReference type="SAM" id="MobiDB-lite"/>
    </source>
</evidence>
<evidence type="ECO:0000256" key="1">
    <source>
        <dbReference type="ARBA" id="ARBA00003195"/>
    </source>
</evidence>
<dbReference type="Pfam" id="PF05047">
    <property type="entry name" value="L51_S25_CI-B8"/>
    <property type="match status" value="1"/>
</dbReference>
<evidence type="ECO:0000259" key="11">
    <source>
        <dbReference type="SMART" id="SM00916"/>
    </source>
</evidence>
<name>A0A8J2SZQ3_9STRA</name>
<dbReference type="InterPro" id="IPR016464">
    <property type="entry name" value="NADH_Ub_cplx-1_asu_su-2"/>
</dbReference>
<comment type="function">
    <text evidence="1">Accessory subunit of the mitochondrial membrane respiratory chain NADH dehydrogenase (Complex I), that is believed not to be involved in catalysis. Complex I functions in the transfer of electrons from NADH to the respiratory chain. The immediate electron acceptor for the enzyme is believed to be ubiquinone.</text>
</comment>
<dbReference type="SMART" id="SM00916">
    <property type="entry name" value="L51_S25_CI-B8"/>
    <property type="match status" value="1"/>
</dbReference>
<evidence type="ECO:0000313" key="12">
    <source>
        <dbReference type="EMBL" id="CAH0377228.1"/>
    </source>
</evidence>
<dbReference type="OrthoDB" id="10250268at2759"/>
<sequence>MAWRALVSKRLHELRIVCCAEAPSSEPVRSYLRNNYATLKTLNPKFPFLVRAAEDKPYIVATYGMGHTETRDLDGLDEAAVERTFEELVALGEKHPRSWPAADDLPPDIVAAPGAEWGADPAEKAA</sequence>
<dbReference type="InterPro" id="IPR007741">
    <property type="entry name" value="Ribosomal_mL43/mS25/NADH_DH"/>
</dbReference>
<keyword evidence="5" id="KW-0679">Respiratory chain</keyword>
<keyword evidence="4" id="KW-0813">Transport</keyword>
<evidence type="ECO:0000256" key="7">
    <source>
        <dbReference type="ARBA" id="ARBA00022982"/>
    </source>
</evidence>
<evidence type="ECO:0000256" key="6">
    <source>
        <dbReference type="ARBA" id="ARBA00022792"/>
    </source>
</evidence>
<keyword evidence="8" id="KW-0496">Mitochondrion</keyword>
<evidence type="ECO:0000256" key="9">
    <source>
        <dbReference type="ARBA" id="ARBA00023136"/>
    </source>
</evidence>
<protein>
    <recommendedName>
        <fullName evidence="11">Ribosomal protein/NADH dehydrogenase domain-containing protein</fullName>
    </recommendedName>
</protein>